<dbReference type="Gene3D" id="1.20.1440.20">
    <property type="entry name" value="LemA-like domain"/>
    <property type="match status" value="1"/>
</dbReference>
<evidence type="ECO:0000256" key="4">
    <source>
        <dbReference type="ARBA" id="ARBA00022989"/>
    </source>
</evidence>
<keyword evidence="4 6" id="KW-1133">Transmembrane helix</keyword>
<organism evidence="7 8">
    <name type="scientific">Streptococcus gallolyticus</name>
    <dbReference type="NCBI Taxonomy" id="315405"/>
    <lineage>
        <taxon>Bacteria</taxon>
        <taxon>Bacillati</taxon>
        <taxon>Bacillota</taxon>
        <taxon>Bacilli</taxon>
        <taxon>Lactobacillales</taxon>
        <taxon>Streptococcaceae</taxon>
        <taxon>Streptococcus</taxon>
    </lineage>
</organism>
<name>A0A060RKF3_9STRE</name>
<keyword evidence="3 6" id="KW-0812">Transmembrane</keyword>
<sequence>MEGYVIPKEEFMIFVIIAIIVVLVLWIIAVYNGLVKSRMQTKESWSQIDVQLKRRNDLIPNLIETVKGYAAYEEKTFAKITELRSQVAQAETPVEAMHASNALTKQLSSLIAVAENYPELKANNSFVKLQDELTNTENKISYSRQLFNTTTANYNVKLETFPSNIIAGMFGFKPSQFLETPEDEKETPKVSFDF</sequence>
<dbReference type="GO" id="GO:0016020">
    <property type="term" value="C:membrane"/>
    <property type="evidence" value="ECO:0007669"/>
    <property type="project" value="UniProtKB-SubCell"/>
</dbReference>
<dbReference type="EMBL" id="CCBC010000146">
    <property type="protein sequence ID" value="CDO17953.1"/>
    <property type="molecule type" value="Genomic_DNA"/>
</dbReference>
<dbReference type="Pfam" id="PF04011">
    <property type="entry name" value="LemA"/>
    <property type="match status" value="1"/>
</dbReference>
<feature type="transmembrane region" description="Helical" evidence="6">
    <location>
        <begin position="12"/>
        <end position="34"/>
    </location>
</feature>
<evidence type="ECO:0000256" key="3">
    <source>
        <dbReference type="ARBA" id="ARBA00022692"/>
    </source>
</evidence>
<dbReference type="PANTHER" id="PTHR34478:SF2">
    <property type="entry name" value="MEMBRANE PROTEIN"/>
    <property type="match status" value="1"/>
</dbReference>
<protein>
    <submittedName>
        <fullName evidence="7">LemA family protein</fullName>
    </submittedName>
</protein>
<proteinExistence type="inferred from homology"/>
<evidence type="ECO:0000313" key="7">
    <source>
        <dbReference type="EMBL" id="CDO17953.1"/>
    </source>
</evidence>
<gene>
    <name evidence="7" type="ORF">BN963_SGAL_01148</name>
</gene>
<accession>A0A060RKF3</accession>
<reference evidence="7 8" key="2">
    <citation type="submission" date="2014-05" db="EMBL/GenBank/DDBJ databases">
        <title>Genome sequence of Streptococcus gallolyticus.</title>
        <authorList>
            <person name="Del Campo R."/>
        </authorList>
    </citation>
    <scope>NUCLEOTIDE SEQUENCE [LARGE SCALE GENOMIC DNA]</scope>
    <source>
        <strain evidence="7 8">LMG17956</strain>
    </source>
</reference>
<dbReference type="InterPro" id="IPR007156">
    <property type="entry name" value="MamQ_LemA"/>
</dbReference>
<keyword evidence="5 6" id="KW-0472">Membrane</keyword>
<comment type="subcellular location">
    <subcellularLocation>
        <location evidence="1">Membrane</location>
        <topology evidence="1">Single-pass membrane protein</topology>
    </subcellularLocation>
</comment>
<dbReference type="SUPFAM" id="SSF140478">
    <property type="entry name" value="LemA-like"/>
    <property type="match status" value="1"/>
</dbReference>
<evidence type="ECO:0000256" key="1">
    <source>
        <dbReference type="ARBA" id="ARBA00004167"/>
    </source>
</evidence>
<dbReference type="Proteomes" id="UP000027584">
    <property type="component" value="Unassembled WGS sequence"/>
</dbReference>
<evidence type="ECO:0000256" key="6">
    <source>
        <dbReference type="SAM" id="Phobius"/>
    </source>
</evidence>
<dbReference type="PANTHER" id="PTHR34478">
    <property type="entry name" value="PROTEIN LEMA"/>
    <property type="match status" value="1"/>
</dbReference>
<evidence type="ECO:0000313" key="8">
    <source>
        <dbReference type="Proteomes" id="UP000027584"/>
    </source>
</evidence>
<dbReference type="InterPro" id="IPR023353">
    <property type="entry name" value="LemA-like_dom_sf"/>
</dbReference>
<evidence type="ECO:0000256" key="2">
    <source>
        <dbReference type="ARBA" id="ARBA00008854"/>
    </source>
</evidence>
<reference evidence="7 8" key="1">
    <citation type="submission" date="2014-02" db="EMBL/GenBank/DDBJ databases">
        <authorList>
            <person name="Manrique M."/>
        </authorList>
    </citation>
    <scope>NUCLEOTIDE SEQUENCE [LARGE SCALE GENOMIC DNA]</scope>
    <source>
        <strain evidence="7 8">LMG17956</strain>
    </source>
</reference>
<evidence type="ECO:0000256" key="5">
    <source>
        <dbReference type="ARBA" id="ARBA00023136"/>
    </source>
</evidence>
<comment type="caution">
    <text evidence="7">The sequence shown here is derived from an EMBL/GenBank/DDBJ whole genome shotgun (WGS) entry which is preliminary data.</text>
</comment>
<dbReference type="AlphaFoldDB" id="A0A060RKF3"/>
<comment type="similarity">
    <text evidence="2">Belongs to the LemA family.</text>
</comment>